<dbReference type="SUPFAM" id="SSF140804">
    <property type="entry name" value="YidB-like"/>
    <property type="match status" value="1"/>
</dbReference>
<dbReference type="EMBL" id="JABEQM010000004">
    <property type="protein sequence ID" value="MBB2201393.1"/>
    <property type="molecule type" value="Genomic_DNA"/>
</dbReference>
<sequence length="119" mass="12923">MSITNSATSLGDFLTGAKYDHSGLVSAIHEYLDNIRRESGLNGFAERAAAAGYGDIVARWKADDKAGPMTEDMVRRLIAQPDLDWFAEQTGLSGPAVVQILARQLPIVIYKRAHAVSPH</sequence>
<dbReference type="RefSeq" id="WP_182956781.1">
    <property type="nucleotide sequence ID" value="NZ_JABEQM010000004.1"/>
</dbReference>
<accession>A0A7W4K6X4</accession>
<evidence type="ECO:0000313" key="1">
    <source>
        <dbReference type="EMBL" id="MBB2201393.1"/>
    </source>
</evidence>
<proteinExistence type="predicted"/>
<dbReference type="Proteomes" id="UP000578030">
    <property type="component" value="Unassembled WGS sequence"/>
</dbReference>
<dbReference type="Gene3D" id="1.10.10.690">
    <property type="entry name" value="YidB-like"/>
    <property type="match status" value="1"/>
</dbReference>
<keyword evidence="2" id="KW-1185">Reference proteome</keyword>
<organism evidence="1 2">
    <name type="scientific">Gluconacetobacter tumulisoli</name>
    <dbReference type="NCBI Taxonomy" id="1286189"/>
    <lineage>
        <taxon>Bacteria</taxon>
        <taxon>Pseudomonadati</taxon>
        <taxon>Pseudomonadota</taxon>
        <taxon>Alphaproteobacteria</taxon>
        <taxon>Acetobacterales</taxon>
        <taxon>Acetobacteraceae</taxon>
        <taxon>Gluconacetobacter</taxon>
    </lineage>
</organism>
<name>A0A7W4K6X4_9PROT</name>
<dbReference type="InterPro" id="IPR045372">
    <property type="entry name" value="YidB"/>
</dbReference>
<gene>
    <name evidence="1" type="ORF">HLH28_07325</name>
</gene>
<evidence type="ECO:0000313" key="2">
    <source>
        <dbReference type="Proteomes" id="UP000578030"/>
    </source>
</evidence>
<dbReference type="AlphaFoldDB" id="A0A7W4K6X4"/>
<dbReference type="Pfam" id="PF20159">
    <property type="entry name" value="YidB"/>
    <property type="match status" value="1"/>
</dbReference>
<protein>
    <submittedName>
        <fullName evidence="1">DUF937 domain-containing protein</fullName>
    </submittedName>
</protein>
<reference evidence="1 2" key="1">
    <citation type="submission" date="2020-04" db="EMBL/GenBank/DDBJ databases">
        <title>Description of novel Gluconacetobacter.</title>
        <authorList>
            <person name="Sombolestani A."/>
        </authorList>
    </citation>
    <scope>NUCLEOTIDE SEQUENCE [LARGE SCALE GENOMIC DNA]</scope>
    <source>
        <strain evidence="1 2">LMG 27802</strain>
    </source>
</reference>
<dbReference type="InterPro" id="IPR027405">
    <property type="entry name" value="YidB-like"/>
</dbReference>
<comment type="caution">
    <text evidence="1">The sequence shown here is derived from an EMBL/GenBank/DDBJ whole genome shotgun (WGS) entry which is preliminary data.</text>
</comment>